<protein>
    <submittedName>
        <fullName evidence="1">Uncharacterized protein</fullName>
    </submittedName>
</protein>
<sequence>ITQRSAFEKVFGLLHIRNTFCRARKIWFGSLEETRARFAAYGKTDHGKWREFIK</sequence>
<dbReference type="InParanoid" id="A0A165D5K3"/>
<feature type="non-terminal residue" evidence="1">
    <location>
        <position position="1"/>
    </location>
</feature>
<dbReference type="OrthoDB" id="128308at2759"/>
<evidence type="ECO:0000313" key="1">
    <source>
        <dbReference type="EMBL" id="KZT04190.1"/>
    </source>
</evidence>
<organism evidence="1 2">
    <name type="scientific">Laetiporus sulphureus 93-53</name>
    <dbReference type="NCBI Taxonomy" id="1314785"/>
    <lineage>
        <taxon>Eukaryota</taxon>
        <taxon>Fungi</taxon>
        <taxon>Dikarya</taxon>
        <taxon>Basidiomycota</taxon>
        <taxon>Agaricomycotina</taxon>
        <taxon>Agaricomycetes</taxon>
        <taxon>Polyporales</taxon>
        <taxon>Laetiporus</taxon>
    </lineage>
</organism>
<evidence type="ECO:0000313" key="2">
    <source>
        <dbReference type="Proteomes" id="UP000076871"/>
    </source>
</evidence>
<feature type="non-terminal residue" evidence="1">
    <location>
        <position position="54"/>
    </location>
</feature>
<dbReference type="AlphaFoldDB" id="A0A165D5K3"/>
<proteinExistence type="predicted"/>
<keyword evidence="2" id="KW-1185">Reference proteome</keyword>
<dbReference type="RefSeq" id="XP_040761930.1">
    <property type="nucleotide sequence ID" value="XM_040903293.1"/>
</dbReference>
<dbReference type="Proteomes" id="UP000076871">
    <property type="component" value="Unassembled WGS sequence"/>
</dbReference>
<dbReference type="EMBL" id="KV427638">
    <property type="protein sequence ID" value="KZT04190.1"/>
    <property type="molecule type" value="Genomic_DNA"/>
</dbReference>
<gene>
    <name evidence="1" type="ORF">LAESUDRAFT_622609</name>
</gene>
<dbReference type="GeneID" id="63820324"/>
<accession>A0A165D5K3</accession>
<reference evidence="1 2" key="1">
    <citation type="journal article" date="2016" name="Mol. Biol. Evol.">
        <title>Comparative Genomics of Early-Diverging Mushroom-Forming Fungi Provides Insights into the Origins of Lignocellulose Decay Capabilities.</title>
        <authorList>
            <person name="Nagy L.G."/>
            <person name="Riley R."/>
            <person name="Tritt A."/>
            <person name="Adam C."/>
            <person name="Daum C."/>
            <person name="Floudas D."/>
            <person name="Sun H."/>
            <person name="Yadav J.S."/>
            <person name="Pangilinan J."/>
            <person name="Larsson K.H."/>
            <person name="Matsuura K."/>
            <person name="Barry K."/>
            <person name="Labutti K."/>
            <person name="Kuo R."/>
            <person name="Ohm R.A."/>
            <person name="Bhattacharya S.S."/>
            <person name="Shirouzu T."/>
            <person name="Yoshinaga Y."/>
            <person name="Martin F.M."/>
            <person name="Grigoriev I.V."/>
            <person name="Hibbett D.S."/>
        </authorList>
    </citation>
    <scope>NUCLEOTIDE SEQUENCE [LARGE SCALE GENOMIC DNA]</scope>
    <source>
        <strain evidence="1 2">93-53</strain>
    </source>
</reference>
<name>A0A165D5K3_9APHY</name>